<keyword evidence="10" id="KW-0067">ATP-binding</keyword>
<dbReference type="EMBL" id="JACRSZ010000001">
    <property type="protein sequence ID" value="MBC8571879.1"/>
    <property type="molecule type" value="Genomic_DNA"/>
</dbReference>
<dbReference type="Gene3D" id="1.10.3210.10">
    <property type="entry name" value="Hypothetical protein af1432"/>
    <property type="match status" value="1"/>
</dbReference>
<dbReference type="InterPro" id="IPR048693">
    <property type="entry name" value="Cmr2-like_C"/>
</dbReference>
<proteinExistence type="inferred from homology"/>
<evidence type="ECO:0000256" key="1">
    <source>
        <dbReference type="ARBA" id="ARBA00001968"/>
    </source>
</evidence>
<protein>
    <recommendedName>
        <fullName evidence="3">CRISPR system single-strand-specific deoxyribonuclease Cas10/Csm1 (subtype III-A)</fullName>
    </recommendedName>
    <alternativeName>
        <fullName evidence="12">Cyclic oligoadenylate synthase</fullName>
    </alternativeName>
</protein>
<dbReference type="CDD" id="cd09680">
    <property type="entry name" value="Cas10_III"/>
    <property type="match status" value="1"/>
</dbReference>
<dbReference type="InterPro" id="IPR043128">
    <property type="entry name" value="Rev_trsase/Diguanyl_cyclase"/>
</dbReference>
<dbReference type="PANTHER" id="PTHR36528">
    <property type="entry name" value="CRISPR SYSTEM SINGLE-STRAND-SPECIFIC DEOXYRIBONUCLEASE CAS10/CSM1 (SUBTYPE III-A)"/>
    <property type="match status" value="1"/>
</dbReference>
<dbReference type="PROSITE" id="PS50887">
    <property type="entry name" value="GGDEF"/>
    <property type="match status" value="1"/>
</dbReference>
<evidence type="ECO:0000313" key="15">
    <source>
        <dbReference type="Proteomes" id="UP000657421"/>
    </source>
</evidence>
<dbReference type="InterPro" id="IPR000160">
    <property type="entry name" value="GGDEF_dom"/>
</dbReference>
<evidence type="ECO:0000256" key="5">
    <source>
        <dbReference type="ARBA" id="ARBA00022722"/>
    </source>
</evidence>
<feature type="domain" description="GGDEF" evidence="13">
    <location>
        <begin position="506"/>
        <end position="659"/>
    </location>
</feature>
<keyword evidence="6" id="KW-0547">Nucleotide-binding</keyword>
<dbReference type="SUPFAM" id="SSF109604">
    <property type="entry name" value="HD-domain/PDEase-like"/>
    <property type="match status" value="1"/>
</dbReference>
<accession>A0ABR7N648</accession>
<gene>
    <name evidence="14" type="primary">cas10</name>
    <name evidence="14" type="ORF">H8716_02080</name>
</gene>
<keyword evidence="4" id="KW-0808">Transferase</keyword>
<dbReference type="InterPro" id="IPR054767">
    <property type="entry name" value="Cas10-Cmr2_palm2"/>
</dbReference>
<dbReference type="Pfam" id="PF20824">
    <property type="entry name" value="Cmr2_hel_dom2"/>
    <property type="match status" value="1"/>
</dbReference>
<evidence type="ECO:0000256" key="3">
    <source>
        <dbReference type="ARBA" id="ARBA00014333"/>
    </source>
</evidence>
<keyword evidence="11" id="KW-0051">Antiviral defense</keyword>
<name>A0ABR7N648_9FIRM</name>
<evidence type="ECO:0000259" key="13">
    <source>
        <dbReference type="PROSITE" id="PS50887"/>
    </source>
</evidence>
<evidence type="ECO:0000313" key="14">
    <source>
        <dbReference type="EMBL" id="MBC8571879.1"/>
    </source>
</evidence>
<sequence>MTDKEVKLIIGALLHDVGKVIYRQGDDRRKHSQSGYDYLKDEVGIDSEEILHCVKYHHADALSKADIDEDDLAYLVYVADNIAAATDRRSSENEDVRFEKTMPLQSVFNILNGNHQSYYYLPGMMEETSERIYPQKEKIPFEEFFYSRVKDQITDNLKGREWNADYINSLLEVLEATLSYVPSSTSTGELADVSLYDHVKLTAAFASCLYQYCQEKEQENYKDIIWKNTKEVYKEDCFMLFSMDISGIQDFIYTISTRKALRTLRARSFYLEILMEHMIDCLLEELNLSRANLLYSGGGHCYMILPGTVKAQQIVDDYLERLKKWCLEEYQIALYVAGGYAICNSETLKNEPNGSYAELFRKVGTMISERKVKRYQAKDILYLNSRRADDYTRECKVCRKIDKVDKEGVCSICRKIEKLSNAVLYENFFLILKGEHRDALPLPGGYALIAEKKENIIKWMNQPEFKRVYAKNRRYTGKQLATKLWVGEYTQGQTFEELADSSEGIKRIGVLRADVDNLGQTFVSGFENAENNNRYVTISRTATLSRLLSLFFKLHINQILNNPEYTMDGKKKETGRNATIIYSGGDDVFLVGEWKDIIELAIDLKNKLKLYTQNTLTLSGGIGIYDASYPIRAIAEEAGEQEDSSKRLPGKNAVTILEDGEKHTEAGLNGKISDGTYKWDTFENEVIGEKYRVLSEYLENFEDKGNAFLYKMLELIRNQKEKINFARFVYLIARLEPEERESTERKAMYRSFSEHMCNWIRSEQDCRQLKTAISLYVYVNRKGEE</sequence>
<dbReference type="InterPro" id="IPR013408">
    <property type="entry name" value="Cas10/Csm1"/>
</dbReference>
<keyword evidence="8" id="KW-0378">Hydrolase</keyword>
<evidence type="ECO:0000256" key="10">
    <source>
        <dbReference type="ARBA" id="ARBA00022840"/>
    </source>
</evidence>
<dbReference type="PANTHER" id="PTHR36528:SF1">
    <property type="entry name" value="CRISPR SYSTEM SINGLE-STRAND-SPECIFIC DEOXYRIBONUCLEASE CAS10_CSM1 (SUBTYPE III-A)"/>
    <property type="match status" value="1"/>
</dbReference>
<evidence type="ECO:0000256" key="4">
    <source>
        <dbReference type="ARBA" id="ARBA00022679"/>
    </source>
</evidence>
<organism evidence="14 15">
    <name type="scientific">Jingyaoa shaoxingensis</name>
    <dbReference type="NCBI Taxonomy" id="2763671"/>
    <lineage>
        <taxon>Bacteria</taxon>
        <taxon>Bacillati</taxon>
        <taxon>Bacillota</taxon>
        <taxon>Clostridia</taxon>
        <taxon>Lachnospirales</taxon>
        <taxon>Lachnospiraceae</taxon>
        <taxon>Jingyaoa</taxon>
    </lineage>
</organism>
<dbReference type="Pfam" id="PF01966">
    <property type="entry name" value="HD"/>
    <property type="match status" value="1"/>
</dbReference>
<dbReference type="Pfam" id="PF18211">
    <property type="entry name" value="Csm1_B"/>
    <property type="match status" value="1"/>
</dbReference>
<dbReference type="Pfam" id="PF22335">
    <property type="entry name" value="Cas10-Cmr2_palm2"/>
    <property type="match status" value="1"/>
</dbReference>
<dbReference type="InterPro" id="IPR052117">
    <property type="entry name" value="Cas10/Csm1_subtype-III-A"/>
</dbReference>
<evidence type="ECO:0000256" key="8">
    <source>
        <dbReference type="ARBA" id="ARBA00022801"/>
    </source>
</evidence>
<dbReference type="Proteomes" id="UP000657421">
    <property type="component" value="Unassembled WGS sequence"/>
</dbReference>
<dbReference type="RefSeq" id="WP_249306873.1">
    <property type="nucleotide sequence ID" value="NZ_JACRSZ010000001.1"/>
</dbReference>
<evidence type="ECO:0000256" key="11">
    <source>
        <dbReference type="ARBA" id="ARBA00023118"/>
    </source>
</evidence>
<keyword evidence="9" id="KW-0269">Exonuclease</keyword>
<dbReference type="InterPro" id="IPR006674">
    <property type="entry name" value="HD_domain"/>
</dbReference>
<evidence type="ECO:0000256" key="7">
    <source>
        <dbReference type="ARBA" id="ARBA00022759"/>
    </source>
</evidence>
<reference evidence="14 15" key="1">
    <citation type="submission" date="2020-08" db="EMBL/GenBank/DDBJ databases">
        <title>Genome public.</title>
        <authorList>
            <person name="Liu C."/>
            <person name="Sun Q."/>
        </authorList>
    </citation>
    <scope>NUCLEOTIDE SEQUENCE [LARGE SCALE GENOMIC DNA]</scope>
    <source>
        <strain evidence="14 15">NSJ-46</strain>
    </source>
</reference>
<dbReference type="NCBIfam" id="TIGR02578">
    <property type="entry name" value="cas_TM1811_Csm1"/>
    <property type="match status" value="1"/>
</dbReference>
<keyword evidence="15" id="KW-1185">Reference proteome</keyword>
<comment type="cofactor">
    <cofactor evidence="1">
        <name>a divalent metal cation</name>
        <dbReference type="ChEBI" id="CHEBI:60240"/>
    </cofactor>
</comment>
<comment type="caution">
    <text evidence="14">The sequence shown here is derived from an EMBL/GenBank/DDBJ whole genome shotgun (WGS) entry which is preliminary data.</text>
</comment>
<dbReference type="Gene3D" id="3.30.70.270">
    <property type="match status" value="1"/>
</dbReference>
<evidence type="ECO:0000256" key="12">
    <source>
        <dbReference type="ARBA" id="ARBA00032922"/>
    </source>
</evidence>
<evidence type="ECO:0000256" key="9">
    <source>
        <dbReference type="ARBA" id="ARBA00022839"/>
    </source>
</evidence>
<dbReference type="InterPro" id="IPR041062">
    <property type="entry name" value="Csm1_B"/>
</dbReference>
<comment type="similarity">
    <text evidence="2">Belongs to the CRISPR-associated Cas10/Csm1 family.</text>
</comment>
<evidence type="ECO:0000256" key="2">
    <source>
        <dbReference type="ARBA" id="ARBA00005700"/>
    </source>
</evidence>
<evidence type="ECO:0000256" key="6">
    <source>
        <dbReference type="ARBA" id="ARBA00022741"/>
    </source>
</evidence>
<keyword evidence="7" id="KW-0255">Endonuclease</keyword>
<keyword evidence="5" id="KW-0540">Nuclease</keyword>